<dbReference type="Proteomes" id="UP000250140">
    <property type="component" value="Unassembled WGS sequence"/>
</dbReference>
<accession>A0A8E2JQK0</accession>
<feature type="transmembrane region" description="Helical" evidence="10">
    <location>
        <begin position="181"/>
        <end position="200"/>
    </location>
</feature>
<feature type="transmembrane region" description="Helical" evidence="10">
    <location>
        <begin position="86"/>
        <end position="110"/>
    </location>
</feature>
<dbReference type="OrthoDB" id="422086at2759"/>
<evidence type="ECO:0000256" key="10">
    <source>
        <dbReference type="RuleBase" id="RU362022"/>
    </source>
</evidence>
<dbReference type="PANTHER" id="PTHR12714">
    <property type="entry name" value="PROTEIN-S ISOPRENYLCYSTEINE O-METHYLTRANSFERASE"/>
    <property type="match status" value="1"/>
</dbReference>
<keyword evidence="9 10" id="KW-0472">Membrane</keyword>
<protein>
    <recommendedName>
        <fullName evidence="3 10">Protein-S-isoprenylcysteine O-methyltransferase</fullName>
        <ecNumber evidence="3 10">2.1.1.100</ecNumber>
    </recommendedName>
</protein>
<dbReference type="Pfam" id="PF04140">
    <property type="entry name" value="ICMT"/>
    <property type="match status" value="1"/>
</dbReference>
<evidence type="ECO:0000256" key="7">
    <source>
        <dbReference type="ARBA" id="ARBA00022692"/>
    </source>
</evidence>
<dbReference type="EC" id="2.1.1.100" evidence="3 10"/>
<dbReference type="Gene3D" id="1.20.120.1630">
    <property type="match status" value="1"/>
</dbReference>
<organism evidence="12 13">
    <name type="scientific">Glonium stellatum</name>
    <dbReference type="NCBI Taxonomy" id="574774"/>
    <lineage>
        <taxon>Eukaryota</taxon>
        <taxon>Fungi</taxon>
        <taxon>Dikarya</taxon>
        <taxon>Ascomycota</taxon>
        <taxon>Pezizomycotina</taxon>
        <taxon>Dothideomycetes</taxon>
        <taxon>Pleosporomycetidae</taxon>
        <taxon>Gloniales</taxon>
        <taxon>Gloniaceae</taxon>
        <taxon>Glonium</taxon>
    </lineage>
</organism>
<comment type="similarity">
    <text evidence="2 10">Belongs to the class VI-like SAM-binding methyltransferase superfamily. Isoprenylcysteine carboxyl methyltransferase family.</text>
</comment>
<proteinExistence type="inferred from homology"/>
<evidence type="ECO:0000256" key="9">
    <source>
        <dbReference type="ARBA" id="ARBA00023136"/>
    </source>
</evidence>
<feature type="region of interest" description="Disordered" evidence="11">
    <location>
        <begin position="1"/>
        <end position="49"/>
    </location>
</feature>
<keyword evidence="4 10" id="KW-0489">Methyltransferase</keyword>
<gene>
    <name evidence="12" type="ORF">AOQ84DRAFT_390536</name>
</gene>
<keyword evidence="8 10" id="KW-1133">Transmembrane helix</keyword>
<comment type="subcellular location">
    <subcellularLocation>
        <location evidence="10">Endoplasmic reticulum membrane</location>
        <topology evidence="10">Multi-pass membrane protein</topology>
    </subcellularLocation>
    <subcellularLocation>
        <location evidence="1">Membrane</location>
        <topology evidence="1">Multi-pass membrane protein</topology>
    </subcellularLocation>
</comment>
<evidence type="ECO:0000256" key="1">
    <source>
        <dbReference type="ARBA" id="ARBA00004141"/>
    </source>
</evidence>
<evidence type="ECO:0000256" key="3">
    <source>
        <dbReference type="ARBA" id="ARBA00012151"/>
    </source>
</evidence>
<sequence>MVESAASVSGSGTHKSKSPPKPSKSPPTSPRPEISWPVNRPPDQGPWTPRLDAALRAREASTLQHASPNAVAKEFYADGRRSLAGIALRAFLLGITLGVSIITTLLLLYYNNNFWRAPFFLVALSIFHFLEFWTTATYNVPSATINSFLLTNGQRYQQAHTVAFLETLITSYFFPDWQSRINPFSVILIGLGMIIIGQSVRSVAMAQAGTNFNHQVQSKRNEGHELVTTGLYAWLRHPAYFGFFWWGLGTQVVLGNIVSFLGYAGVLWYFFSRRITHEEKHLVSFFGDEYVAYRTRTRVWIPFIR</sequence>
<evidence type="ECO:0000313" key="12">
    <source>
        <dbReference type="EMBL" id="OCL05960.1"/>
    </source>
</evidence>
<evidence type="ECO:0000256" key="2">
    <source>
        <dbReference type="ARBA" id="ARBA00009140"/>
    </source>
</evidence>
<evidence type="ECO:0000256" key="11">
    <source>
        <dbReference type="SAM" id="MobiDB-lite"/>
    </source>
</evidence>
<evidence type="ECO:0000256" key="8">
    <source>
        <dbReference type="ARBA" id="ARBA00022989"/>
    </source>
</evidence>
<dbReference type="InterPro" id="IPR007269">
    <property type="entry name" value="ICMT_MeTrfase"/>
</dbReference>
<evidence type="ECO:0000256" key="4">
    <source>
        <dbReference type="ARBA" id="ARBA00022603"/>
    </source>
</evidence>
<dbReference type="EMBL" id="KV750163">
    <property type="protein sequence ID" value="OCL05960.1"/>
    <property type="molecule type" value="Genomic_DNA"/>
</dbReference>
<keyword evidence="13" id="KW-1185">Reference proteome</keyword>
<evidence type="ECO:0000256" key="6">
    <source>
        <dbReference type="ARBA" id="ARBA00022691"/>
    </source>
</evidence>
<dbReference type="GO" id="GO:0032259">
    <property type="term" value="P:methylation"/>
    <property type="evidence" value="ECO:0007669"/>
    <property type="project" value="UniProtKB-KW"/>
</dbReference>
<reference evidence="12 13" key="1">
    <citation type="journal article" date="2016" name="Nat. Commun.">
        <title>Ectomycorrhizal ecology is imprinted in the genome of the dominant symbiotic fungus Cenococcum geophilum.</title>
        <authorList>
            <consortium name="DOE Joint Genome Institute"/>
            <person name="Peter M."/>
            <person name="Kohler A."/>
            <person name="Ohm R.A."/>
            <person name="Kuo A."/>
            <person name="Krutzmann J."/>
            <person name="Morin E."/>
            <person name="Arend M."/>
            <person name="Barry K.W."/>
            <person name="Binder M."/>
            <person name="Choi C."/>
            <person name="Clum A."/>
            <person name="Copeland A."/>
            <person name="Grisel N."/>
            <person name="Haridas S."/>
            <person name="Kipfer T."/>
            <person name="LaButti K."/>
            <person name="Lindquist E."/>
            <person name="Lipzen A."/>
            <person name="Maire R."/>
            <person name="Meier B."/>
            <person name="Mihaltcheva S."/>
            <person name="Molinier V."/>
            <person name="Murat C."/>
            <person name="Poggeler S."/>
            <person name="Quandt C.A."/>
            <person name="Sperisen C."/>
            <person name="Tritt A."/>
            <person name="Tisserant E."/>
            <person name="Crous P.W."/>
            <person name="Henrissat B."/>
            <person name="Nehls U."/>
            <person name="Egli S."/>
            <person name="Spatafora J.W."/>
            <person name="Grigoriev I.V."/>
            <person name="Martin F.M."/>
        </authorList>
    </citation>
    <scope>NUCLEOTIDE SEQUENCE [LARGE SCALE GENOMIC DNA]</scope>
    <source>
        <strain evidence="12 13">CBS 207.34</strain>
    </source>
</reference>
<name>A0A8E2JQK0_9PEZI</name>
<dbReference type="AlphaFoldDB" id="A0A8E2JQK0"/>
<dbReference type="GO" id="GO:0005789">
    <property type="term" value="C:endoplasmic reticulum membrane"/>
    <property type="evidence" value="ECO:0007669"/>
    <property type="project" value="UniProtKB-SubCell"/>
</dbReference>
<evidence type="ECO:0000313" key="13">
    <source>
        <dbReference type="Proteomes" id="UP000250140"/>
    </source>
</evidence>
<comment type="catalytic activity">
    <reaction evidence="10">
        <text>[protein]-C-terminal S-[(2E,6E)-farnesyl]-L-cysteine + S-adenosyl-L-methionine = [protein]-C-terminal S-[(2E,6E)-farnesyl]-L-cysteine methyl ester + S-adenosyl-L-homocysteine</text>
        <dbReference type="Rhea" id="RHEA:21672"/>
        <dbReference type="Rhea" id="RHEA-COMP:12125"/>
        <dbReference type="Rhea" id="RHEA-COMP:12126"/>
        <dbReference type="ChEBI" id="CHEBI:57856"/>
        <dbReference type="ChEBI" id="CHEBI:59789"/>
        <dbReference type="ChEBI" id="CHEBI:90510"/>
        <dbReference type="ChEBI" id="CHEBI:90511"/>
        <dbReference type="EC" id="2.1.1.100"/>
    </reaction>
</comment>
<keyword evidence="10" id="KW-0256">Endoplasmic reticulum</keyword>
<dbReference type="InterPro" id="IPR025770">
    <property type="entry name" value="PPMT_MeTrfase"/>
</dbReference>
<dbReference type="PANTHER" id="PTHR12714:SF9">
    <property type="entry name" value="PROTEIN-S-ISOPRENYLCYSTEINE O-METHYLTRANSFERASE"/>
    <property type="match status" value="1"/>
</dbReference>
<keyword evidence="6 10" id="KW-0949">S-adenosyl-L-methionine</keyword>
<feature type="transmembrane region" description="Helical" evidence="10">
    <location>
        <begin position="117"/>
        <end position="136"/>
    </location>
</feature>
<keyword evidence="7 10" id="KW-0812">Transmembrane</keyword>
<dbReference type="GO" id="GO:0004671">
    <property type="term" value="F:protein C-terminal S-isoprenylcysteine carboxyl O-methyltransferase activity"/>
    <property type="evidence" value="ECO:0007669"/>
    <property type="project" value="UniProtKB-EC"/>
</dbReference>
<evidence type="ECO:0000256" key="5">
    <source>
        <dbReference type="ARBA" id="ARBA00022679"/>
    </source>
</evidence>
<dbReference type="PROSITE" id="PS51564">
    <property type="entry name" value="SAM_ICMT"/>
    <property type="match status" value="1"/>
</dbReference>
<feature type="compositionally biased region" description="Pro residues" evidence="11">
    <location>
        <begin position="19"/>
        <end position="30"/>
    </location>
</feature>
<feature type="transmembrane region" description="Helical" evidence="10">
    <location>
        <begin position="243"/>
        <end position="271"/>
    </location>
</feature>
<keyword evidence="5" id="KW-0808">Transferase</keyword>